<evidence type="ECO:0000313" key="2">
    <source>
        <dbReference type="Proteomes" id="UP000230131"/>
    </source>
</evidence>
<name>A0A2M7B881_9BACT</name>
<accession>A0A2M7B881</accession>
<evidence type="ECO:0000313" key="1">
    <source>
        <dbReference type="EMBL" id="PIU99293.1"/>
    </source>
</evidence>
<organism evidence="1 2">
    <name type="scientific">Candidatus Wolfebacteria bacterium CG03_land_8_20_14_0_80_36_15</name>
    <dbReference type="NCBI Taxonomy" id="1975067"/>
    <lineage>
        <taxon>Bacteria</taxon>
        <taxon>Candidatus Wolfeibacteriota</taxon>
    </lineage>
</organism>
<comment type="caution">
    <text evidence="1">The sequence shown here is derived from an EMBL/GenBank/DDBJ whole genome shotgun (WGS) entry which is preliminary data.</text>
</comment>
<dbReference type="Proteomes" id="UP000230131">
    <property type="component" value="Unassembled WGS sequence"/>
</dbReference>
<dbReference type="EMBL" id="PEVH01000019">
    <property type="protein sequence ID" value="PIU99293.1"/>
    <property type="molecule type" value="Genomic_DNA"/>
</dbReference>
<reference evidence="2" key="1">
    <citation type="submission" date="2017-09" db="EMBL/GenBank/DDBJ databases">
        <title>Depth-based differentiation of microbial function through sediment-hosted aquifers and enrichment of novel symbionts in the deep terrestrial subsurface.</title>
        <authorList>
            <person name="Probst A.J."/>
            <person name="Ladd B."/>
            <person name="Jarett J.K."/>
            <person name="Geller-Mcgrath D.E."/>
            <person name="Sieber C.M.K."/>
            <person name="Emerson J.B."/>
            <person name="Anantharaman K."/>
            <person name="Thomas B.C."/>
            <person name="Malmstrom R."/>
            <person name="Stieglmeier M."/>
            <person name="Klingl A."/>
            <person name="Woyke T."/>
            <person name="Ryan C.M."/>
            <person name="Banfield J.F."/>
        </authorList>
    </citation>
    <scope>NUCLEOTIDE SEQUENCE [LARGE SCALE GENOMIC DNA]</scope>
</reference>
<protein>
    <submittedName>
        <fullName evidence="1">Uncharacterized protein</fullName>
    </submittedName>
</protein>
<dbReference type="AlphaFoldDB" id="A0A2M7B881"/>
<proteinExistence type="predicted"/>
<gene>
    <name evidence="1" type="ORF">COS59_00515</name>
</gene>
<sequence>MPYGDIWASMNKARVGEPVRETIKLNFFCRCSDKSRKKVLVAQPYVATTPKQSIGSLTGQVGVTRKVLIYPPKFCETKFGRVARSIKVLYNKNYAQ</sequence>